<name>A0A378THK4_9MYCO</name>
<keyword evidence="7" id="KW-1185">Reference proteome</keyword>
<feature type="transmembrane region" description="Helical" evidence="5">
    <location>
        <begin position="68"/>
        <end position="85"/>
    </location>
</feature>
<dbReference type="PANTHER" id="PTHR33514:SF13">
    <property type="entry name" value="PROTEIN ABCI12, CHLOROPLASTIC"/>
    <property type="match status" value="1"/>
</dbReference>
<dbReference type="GO" id="GO:0005886">
    <property type="term" value="C:plasma membrane"/>
    <property type="evidence" value="ECO:0007669"/>
    <property type="project" value="UniProtKB-ARBA"/>
</dbReference>
<dbReference type="Proteomes" id="UP000254978">
    <property type="component" value="Unassembled WGS sequence"/>
</dbReference>
<feature type="transmembrane region" description="Helical" evidence="5">
    <location>
        <begin position="91"/>
        <end position="110"/>
    </location>
</feature>
<evidence type="ECO:0000256" key="4">
    <source>
        <dbReference type="ARBA" id="ARBA00023136"/>
    </source>
</evidence>
<keyword evidence="2 5" id="KW-0812">Transmembrane</keyword>
<evidence type="ECO:0000256" key="5">
    <source>
        <dbReference type="SAM" id="Phobius"/>
    </source>
</evidence>
<dbReference type="PANTHER" id="PTHR33514">
    <property type="entry name" value="PROTEIN ABCI12, CHLOROPLASTIC"/>
    <property type="match status" value="1"/>
</dbReference>
<protein>
    <submittedName>
        <fullName evidence="6">Cobalt transport protein</fullName>
    </submittedName>
</protein>
<dbReference type="RefSeq" id="WP_115279499.1">
    <property type="nucleotide sequence ID" value="NZ_AP022600.1"/>
</dbReference>
<accession>A0A378THK4</accession>
<reference evidence="6 7" key="1">
    <citation type="submission" date="2018-06" db="EMBL/GenBank/DDBJ databases">
        <authorList>
            <consortium name="Pathogen Informatics"/>
            <person name="Doyle S."/>
        </authorList>
    </citation>
    <scope>NUCLEOTIDE SEQUENCE [LARGE SCALE GENOMIC DNA]</scope>
    <source>
        <strain evidence="6 7">NCTC10821</strain>
    </source>
</reference>
<sequence>MTVLGSYRPGTTVLHRSPAGLKLLGLGGAITLMTVVVNTPLRLAVATAAVAVAVLVSGIGIRVLAAQLRPVLWVVVFIFAFQLLFTDWRRAVVVCGILLLSVALAAVVTATTRTTEMLGAITGALRPLGRFGFPVDQVALALALTIRAIPLMIETVAQVEEARRARGLRFSPRVVVAPVVVAALRTADGFAEALVARRLD</sequence>
<keyword evidence="3 5" id="KW-1133">Transmembrane helix</keyword>
<gene>
    <name evidence="6" type="primary">bioN</name>
    <name evidence="6" type="ORF">NCTC10821_03821</name>
</gene>
<dbReference type="OrthoDB" id="509049at2"/>
<feature type="transmembrane region" description="Helical" evidence="5">
    <location>
        <begin position="43"/>
        <end position="61"/>
    </location>
</feature>
<dbReference type="EMBL" id="UGQT01000001">
    <property type="protein sequence ID" value="STZ60282.1"/>
    <property type="molecule type" value="Genomic_DNA"/>
</dbReference>
<evidence type="ECO:0000313" key="7">
    <source>
        <dbReference type="Proteomes" id="UP000254978"/>
    </source>
</evidence>
<feature type="transmembrane region" description="Helical" evidence="5">
    <location>
        <begin position="20"/>
        <end position="37"/>
    </location>
</feature>
<organism evidence="6 7">
    <name type="scientific">Mycolicibacterium tokaiense</name>
    <dbReference type="NCBI Taxonomy" id="39695"/>
    <lineage>
        <taxon>Bacteria</taxon>
        <taxon>Bacillati</taxon>
        <taxon>Actinomycetota</taxon>
        <taxon>Actinomycetes</taxon>
        <taxon>Mycobacteriales</taxon>
        <taxon>Mycobacteriaceae</taxon>
        <taxon>Mycolicibacterium</taxon>
    </lineage>
</organism>
<dbReference type="InterPro" id="IPR003339">
    <property type="entry name" value="ABC/ECF_trnsptr_transmembrane"/>
</dbReference>
<dbReference type="Pfam" id="PF02361">
    <property type="entry name" value="CbiQ"/>
    <property type="match status" value="1"/>
</dbReference>
<proteinExistence type="predicted"/>
<evidence type="ECO:0000256" key="2">
    <source>
        <dbReference type="ARBA" id="ARBA00022692"/>
    </source>
</evidence>
<dbReference type="AlphaFoldDB" id="A0A378THK4"/>
<evidence type="ECO:0000313" key="6">
    <source>
        <dbReference type="EMBL" id="STZ60282.1"/>
    </source>
</evidence>
<evidence type="ECO:0000256" key="3">
    <source>
        <dbReference type="ARBA" id="ARBA00022989"/>
    </source>
</evidence>
<evidence type="ECO:0000256" key="1">
    <source>
        <dbReference type="ARBA" id="ARBA00004141"/>
    </source>
</evidence>
<keyword evidence="4 5" id="KW-0472">Membrane</keyword>
<comment type="subcellular location">
    <subcellularLocation>
        <location evidence="1">Membrane</location>
        <topology evidence="1">Multi-pass membrane protein</topology>
    </subcellularLocation>
</comment>